<protein>
    <submittedName>
        <fullName evidence="2">Uncharacterized protein</fullName>
    </submittedName>
</protein>
<evidence type="ECO:0000313" key="3">
    <source>
        <dbReference type="Proteomes" id="UP001314169"/>
    </source>
</evidence>
<evidence type="ECO:0000313" key="2">
    <source>
        <dbReference type="EMBL" id="CAK6433624.1"/>
    </source>
</evidence>
<dbReference type="Proteomes" id="UP001314169">
    <property type="component" value="Chromosome 10"/>
</dbReference>
<accession>A0ABN9Z5J3</accession>
<proteinExistence type="predicted"/>
<name>A0ABN9Z5J3_PIPNA</name>
<sequence>MKQIPSSLSALAWSFGDMAQQPGGLGKAEIGAVGSRGAVGPSGCRKQPEPYSWLQRCWCQGCPEPRTWGCGSTGGSPACNCRWPPGPPIQATRPRSLPLVCSDCCLRAGKLSSPAPCSKGETRPERLREGTGPPRGQDPADVLTVLA</sequence>
<organism evidence="2 3">
    <name type="scientific">Pipistrellus nathusii</name>
    <name type="common">Nathusius' pipistrelle</name>
    <dbReference type="NCBI Taxonomy" id="59473"/>
    <lineage>
        <taxon>Eukaryota</taxon>
        <taxon>Metazoa</taxon>
        <taxon>Chordata</taxon>
        <taxon>Craniata</taxon>
        <taxon>Vertebrata</taxon>
        <taxon>Euteleostomi</taxon>
        <taxon>Mammalia</taxon>
        <taxon>Eutheria</taxon>
        <taxon>Laurasiatheria</taxon>
        <taxon>Chiroptera</taxon>
        <taxon>Yangochiroptera</taxon>
        <taxon>Vespertilionidae</taxon>
        <taxon>Pipistrellus</taxon>
    </lineage>
</organism>
<gene>
    <name evidence="2" type="ORF">MPIPNATIZW_LOCUS1930</name>
</gene>
<feature type="region of interest" description="Disordered" evidence="1">
    <location>
        <begin position="108"/>
        <end position="147"/>
    </location>
</feature>
<dbReference type="EMBL" id="OY882867">
    <property type="protein sequence ID" value="CAK6433624.1"/>
    <property type="molecule type" value="Genomic_DNA"/>
</dbReference>
<evidence type="ECO:0000256" key="1">
    <source>
        <dbReference type="SAM" id="MobiDB-lite"/>
    </source>
</evidence>
<feature type="compositionally biased region" description="Basic and acidic residues" evidence="1">
    <location>
        <begin position="120"/>
        <end position="129"/>
    </location>
</feature>
<reference evidence="2" key="1">
    <citation type="submission" date="2023-12" db="EMBL/GenBank/DDBJ databases">
        <authorList>
            <person name="Brown T."/>
        </authorList>
    </citation>
    <scope>NUCLEOTIDE SEQUENCE</scope>
</reference>
<keyword evidence="3" id="KW-1185">Reference proteome</keyword>